<organism evidence="1 2">
    <name type="scientific">Crotalaria pallida</name>
    <name type="common">Smooth rattlebox</name>
    <name type="synonym">Crotalaria striata</name>
    <dbReference type="NCBI Taxonomy" id="3830"/>
    <lineage>
        <taxon>Eukaryota</taxon>
        <taxon>Viridiplantae</taxon>
        <taxon>Streptophyta</taxon>
        <taxon>Embryophyta</taxon>
        <taxon>Tracheophyta</taxon>
        <taxon>Spermatophyta</taxon>
        <taxon>Magnoliopsida</taxon>
        <taxon>eudicotyledons</taxon>
        <taxon>Gunneridae</taxon>
        <taxon>Pentapetalae</taxon>
        <taxon>rosids</taxon>
        <taxon>fabids</taxon>
        <taxon>Fabales</taxon>
        <taxon>Fabaceae</taxon>
        <taxon>Papilionoideae</taxon>
        <taxon>50 kb inversion clade</taxon>
        <taxon>genistoids sensu lato</taxon>
        <taxon>core genistoids</taxon>
        <taxon>Crotalarieae</taxon>
        <taxon>Crotalaria</taxon>
    </lineage>
</organism>
<sequence length="231" mass="26278">MVEGTQSDGKSGCRSRIAFRNSLLANVMNHVRGVFDSKTPELNRKHVIEEISNRCESSLVRLSESQHMTVNSEVGKHLDVHAKHVTQVASVNNWARRHAVISPKKGQRVSYKSVNQIVRQLSKQFSDATVKGKSFDYKSVNKIVHDLFDHDTEDMEFVGILSSEACKEQKKIVQRRGRKCQEDSNKLEVMKSDKGDCDRPQDNGNVIGKKSKKYKVHALNEFLLEQVGEKW</sequence>
<dbReference type="Proteomes" id="UP001372338">
    <property type="component" value="Unassembled WGS sequence"/>
</dbReference>
<dbReference type="EMBL" id="JAYWIO010000002">
    <property type="protein sequence ID" value="KAK7282297.1"/>
    <property type="molecule type" value="Genomic_DNA"/>
</dbReference>
<dbReference type="AlphaFoldDB" id="A0AAN9FTF3"/>
<proteinExistence type="predicted"/>
<comment type="caution">
    <text evidence="1">The sequence shown here is derived from an EMBL/GenBank/DDBJ whole genome shotgun (WGS) entry which is preliminary data.</text>
</comment>
<reference evidence="1 2" key="1">
    <citation type="submission" date="2024-01" db="EMBL/GenBank/DDBJ databases">
        <title>The genomes of 5 underutilized Papilionoideae crops provide insights into root nodulation and disease resistanc.</title>
        <authorList>
            <person name="Yuan L."/>
        </authorList>
    </citation>
    <scope>NUCLEOTIDE SEQUENCE [LARGE SCALE GENOMIC DNA]</scope>
    <source>
        <strain evidence="1">ZHUSHIDOU_FW_LH</strain>
        <tissue evidence="1">Leaf</tissue>
    </source>
</reference>
<gene>
    <name evidence="1" type="ORF">RIF29_10960</name>
</gene>
<accession>A0AAN9FTF3</accession>
<protein>
    <submittedName>
        <fullName evidence="1">Uncharacterized protein</fullName>
    </submittedName>
</protein>
<keyword evidence="2" id="KW-1185">Reference proteome</keyword>
<name>A0AAN9FTF3_CROPI</name>
<evidence type="ECO:0000313" key="2">
    <source>
        <dbReference type="Proteomes" id="UP001372338"/>
    </source>
</evidence>
<evidence type="ECO:0000313" key="1">
    <source>
        <dbReference type="EMBL" id="KAK7282297.1"/>
    </source>
</evidence>